<dbReference type="OrthoDB" id="2388562at2759"/>
<dbReference type="Gene3D" id="1.10.510.10">
    <property type="entry name" value="Transferase(Phosphotransferase) domain 1"/>
    <property type="match status" value="1"/>
</dbReference>
<dbReference type="InterPro" id="IPR000719">
    <property type="entry name" value="Prot_kinase_dom"/>
</dbReference>
<dbReference type="SUPFAM" id="SSF56112">
    <property type="entry name" value="Protein kinase-like (PK-like)"/>
    <property type="match status" value="1"/>
</dbReference>
<keyword evidence="5" id="KW-0067">ATP-binding</keyword>
<dbReference type="AlphaFoldDB" id="A0A9W4SYG3"/>
<protein>
    <submittedName>
        <fullName evidence="7">9214_t:CDS:1</fullName>
    </submittedName>
</protein>
<comment type="caution">
    <text evidence="7">The sequence shown here is derived from an EMBL/GenBank/DDBJ whole genome shotgun (WGS) entry which is preliminary data.</text>
</comment>
<keyword evidence="8" id="KW-1185">Reference proteome</keyword>
<dbReference type="Pfam" id="PF00069">
    <property type="entry name" value="Pkinase"/>
    <property type="match status" value="1"/>
</dbReference>
<dbReference type="EMBL" id="CAMKVN010003630">
    <property type="protein sequence ID" value="CAI2185249.1"/>
    <property type="molecule type" value="Genomic_DNA"/>
</dbReference>
<dbReference type="PANTHER" id="PTHR24345">
    <property type="entry name" value="SERINE/THREONINE-PROTEIN KINASE PLK"/>
    <property type="match status" value="1"/>
</dbReference>
<dbReference type="PROSITE" id="PS50011">
    <property type="entry name" value="PROTEIN_KINASE_DOM"/>
    <property type="match status" value="1"/>
</dbReference>
<dbReference type="InterPro" id="IPR011009">
    <property type="entry name" value="Kinase-like_dom_sf"/>
</dbReference>
<accession>A0A9W4SYG3</accession>
<sequence>MDMDLKKYIKENHNQITWKQKNYMVCKIIKAICKLHKENIFHKDLHSGNVLYLEEFSGWYISDLEFCDPANKPSGSIYGNLPYVAPEVILGKGYTFASDIYSIGMLMWEISSGQPLIDL</sequence>
<gene>
    <name evidence="7" type="ORF">FWILDA_LOCUS11981</name>
</gene>
<evidence type="ECO:0000256" key="3">
    <source>
        <dbReference type="ARBA" id="ARBA00022741"/>
    </source>
</evidence>
<dbReference type="GO" id="GO:0005634">
    <property type="term" value="C:nucleus"/>
    <property type="evidence" value="ECO:0007669"/>
    <property type="project" value="TreeGrafter"/>
</dbReference>
<evidence type="ECO:0000313" key="7">
    <source>
        <dbReference type="EMBL" id="CAI2185249.1"/>
    </source>
</evidence>
<keyword evidence="4" id="KW-0418">Kinase</keyword>
<dbReference type="Proteomes" id="UP001153678">
    <property type="component" value="Unassembled WGS sequence"/>
</dbReference>
<evidence type="ECO:0000313" key="8">
    <source>
        <dbReference type="Proteomes" id="UP001153678"/>
    </source>
</evidence>
<dbReference type="GO" id="GO:0004674">
    <property type="term" value="F:protein serine/threonine kinase activity"/>
    <property type="evidence" value="ECO:0007669"/>
    <property type="project" value="UniProtKB-KW"/>
</dbReference>
<reference evidence="7" key="1">
    <citation type="submission" date="2022-08" db="EMBL/GenBank/DDBJ databases">
        <authorList>
            <person name="Kallberg Y."/>
            <person name="Tangrot J."/>
            <person name="Rosling A."/>
        </authorList>
    </citation>
    <scope>NUCLEOTIDE SEQUENCE</scope>
    <source>
        <strain evidence="7">Wild A</strain>
    </source>
</reference>
<organism evidence="7 8">
    <name type="scientific">Funneliformis geosporum</name>
    <dbReference type="NCBI Taxonomy" id="1117311"/>
    <lineage>
        <taxon>Eukaryota</taxon>
        <taxon>Fungi</taxon>
        <taxon>Fungi incertae sedis</taxon>
        <taxon>Mucoromycota</taxon>
        <taxon>Glomeromycotina</taxon>
        <taxon>Glomeromycetes</taxon>
        <taxon>Glomerales</taxon>
        <taxon>Glomeraceae</taxon>
        <taxon>Funneliformis</taxon>
    </lineage>
</organism>
<evidence type="ECO:0000256" key="1">
    <source>
        <dbReference type="ARBA" id="ARBA00022527"/>
    </source>
</evidence>
<evidence type="ECO:0000256" key="5">
    <source>
        <dbReference type="ARBA" id="ARBA00022840"/>
    </source>
</evidence>
<proteinExistence type="predicted"/>
<keyword evidence="3" id="KW-0547">Nucleotide-binding</keyword>
<evidence type="ECO:0000259" key="6">
    <source>
        <dbReference type="PROSITE" id="PS50011"/>
    </source>
</evidence>
<evidence type="ECO:0000256" key="2">
    <source>
        <dbReference type="ARBA" id="ARBA00022679"/>
    </source>
</evidence>
<name>A0A9W4SYG3_9GLOM</name>
<keyword evidence="2" id="KW-0808">Transferase</keyword>
<dbReference type="PANTHER" id="PTHR24345:SF0">
    <property type="entry name" value="CELL CYCLE SERINE_THREONINE-PROTEIN KINASE CDC5_MSD2"/>
    <property type="match status" value="1"/>
</dbReference>
<dbReference type="GO" id="GO:0005524">
    <property type="term" value="F:ATP binding"/>
    <property type="evidence" value="ECO:0007669"/>
    <property type="project" value="UniProtKB-KW"/>
</dbReference>
<feature type="domain" description="Protein kinase" evidence="6">
    <location>
        <begin position="1"/>
        <end position="119"/>
    </location>
</feature>
<keyword evidence="1" id="KW-0723">Serine/threonine-protein kinase</keyword>
<evidence type="ECO:0000256" key="4">
    <source>
        <dbReference type="ARBA" id="ARBA00022777"/>
    </source>
</evidence>